<dbReference type="EMBL" id="KN817557">
    <property type="protein sequence ID" value="KJA21592.1"/>
    <property type="molecule type" value="Genomic_DNA"/>
</dbReference>
<proteinExistence type="predicted"/>
<sequence>MTVAGPISKQGTPCSPSTLAPAPISRDYVSADAQALRRRSKPSEMGAPVREFHKRDGVSCPGTWALPNRTRRRRRHLHVDSPRAHSKLASATLLHTRAVEFRGA</sequence>
<evidence type="ECO:0000256" key="1">
    <source>
        <dbReference type="SAM" id="MobiDB-lite"/>
    </source>
</evidence>
<protein>
    <submittedName>
        <fullName evidence="2">Uncharacterized protein</fullName>
    </submittedName>
</protein>
<reference evidence="3" key="1">
    <citation type="submission" date="2014-04" db="EMBL/GenBank/DDBJ databases">
        <title>Evolutionary Origins and Diversification of the Mycorrhizal Mutualists.</title>
        <authorList>
            <consortium name="DOE Joint Genome Institute"/>
            <consortium name="Mycorrhizal Genomics Consortium"/>
            <person name="Kohler A."/>
            <person name="Kuo A."/>
            <person name="Nagy L.G."/>
            <person name="Floudas D."/>
            <person name="Copeland A."/>
            <person name="Barry K.W."/>
            <person name="Cichocki N."/>
            <person name="Veneault-Fourrey C."/>
            <person name="LaButti K."/>
            <person name="Lindquist E.A."/>
            <person name="Lipzen A."/>
            <person name="Lundell T."/>
            <person name="Morin E."/>
            <person name="Murat C."/>
            <person name="Riley R."/>
            <person name="Ohm R."/>
            <person name="Sun H."/>
            <person name="Tunlid A."/>
            <person name="Henrissat B."/>
            <person name="Grigoriev I.V."/>
            <person name="Hibbett D.S."/>
            <person name="Martin F."/>
        </authorList>
    </citation>
    <scope>NUCLEOTIDE SEQUENCE [LARGE SCALE GENOMIC DNA]</scope>
    <source>
        <strain evidence="3">FD-334 SS-4</strain>
    </source>
</reference>
<dbReference type="Proteomes" id="UP000054270">
    <property type="component" value="Unassembled WGS sequence"/>
</dbReference>
<gene>
    <name evidence="2" type="ORF">HYPSUDRAFT_202931</name>
</gene>
<feature type="region of interest" description="Disordered" evidence="1">
    <location>
        <begin position="1"/>
        <end position="83"/>
    </location>
</feature>
<feature type="compositionally biased region" description="Polar residues" evidence="1">
    <location>
        <begin position="9"/>
        <end position="18"/>
    </location>
</feature>
<accession>A0A0D2L474</accession>
<evidence type="ECO:0000313" key="3">
    <source>
        <dbReference type="Proteomes" id="UP000054270"/>
    </source>
</evidence>
<evidence type="ECO:0000313" key="2">
    <source>
        <dbReference type="EMBL" id="KJA21592.1"/>
    </source>
</evidence>
<keyword evidence="3" id="KW-1185">Reference proteome</keyword>
<name>A0A0D2L474_HYPSF</name>
<organism evidence="2 3">
    <name type="scientific">Hypholoma sublateritium (strain FD-334 SS-4)</name>
    <dbReference type="NCBI Taxonomy" id="945553"/>
    <lineage>
        <taxon>Eukaryota</taxon>
        <taxon>Fungi</taxon>
        <taxon>Dikarya</taxon>
        <taxon>Basidiomycota</taxon>
        <taxon>Agaricomycotina</taxon>
        <taxon>Agaricomycetes</taxon>
        <taxon>Agaricomycetidae</taxon>
        <taxon>Agaricales</taxon>
        <taxon>Agaricineae</taxon>
        <taxon>Strophariaceae</taxon>
        <taxon>Hypholoma</taxon>
    </lineage>
</organism>
<dbReference type="AlphaFoldDB" id="A0A0D2L474"/>